<dbReference type="Proteomes" id="UP000637578">
    <property type="component" value="Unassembled WGS sequence"/>
</dbReference>
<evidence type="ECO:0000313" key="1">
    <source>
        <dbReference type="EMBL" id="GGM39060.1"/>
    </source>
</evidence>
<evidence type="ECO:0000313" key="2">
    <source>
        <dbReference type="Proteomes" id="UP000637578"/>
    </source>
</evidence>
<protein>
    <submittedName>
        <fullName evidence="1">Uncharacterized protein</fullName>
    </submittedName>
</protein>
<proteinExistence type="predicted"/>
<sequence length="86" mass="9225">MRREGHSYLWGKVVNNAGRRTSGTVTAPNRHALPVENATRITAHVLTGQVPPAGYRTPTLLLGGGLLQELPGIHVRIDEHAAGRGE</sequence>
<comment type="caution">
    <text evidence="1">The sequence shown here is derived from an EMBL/GenBank/DDBJ whole genome shotgun (WGS) entry which is preliminary data.</text>
</comment>
<reference evidence="1" key="2">
    <citation type="submission" date="2020-09" db="EMBL/GenBank/DDBJ databases">
        <authorList>
            <person name="Sun Q."/>
            <person name="Zhou Y."/>
        </authorList>
    </citation>
    <scope>NUCLEOTIDE SEQUENCE</scope>
    <source>
        <strain evidence="1">CGMCC 4.5737</strain>
    </source>
</reference>
<organism evidence="1 2">
    <name type="scientific">Longimycelium tulufanense</name>
    <dbReference type="NCBI Taxonomy" id="907463"/>
    <lineage>
        <taxon>Bacteria</taxon>
        <taxon>Bacillati</taxon>
        <taxon>Actinomycetota</taxon>
        <taxon>Actinomycetes</taxon>
        <taxon>Pseudonocardiales</taxon>
        <taxon>Pseudonocardiaceae</taxon>
        <taxon>Longimycelium</taxon>
    </lineage>
</organism>
<dbReference type="RefSeq" id="WP_189053836.1">
    <property type="nucleotide sequence ID" value="NZ_BMMK01000002.1"/>
</dbReference>
<dbReference type="AlphaFoldDB" id="A0A8J3FUW9"/>
<name>A0A8J3FUW9_9PSEU</name>
<gene>
    <name evidence="1" type="ORF">GCM10012275_07480</name>
</gene>
<keyword evidence="2" id="KW-1185">Reference proteome</keyword>
<dbReference type="EMBL" id="BMMK01000002">
    <property type="protein sequence ID" value="GGM39060.1"/>
    <property type="molecule type" value="Genomic_DNA"/>
</dbReference>
<reference evidence="1" key="1">
    <citation type="journal article" date="2014" name="Int. J. Syst. Evol. Microbiol.">
        <title>Complete genome sequence of Corynebacterium casei LMG S-19264T (=DSM 44701T), isolated from a smear-ripened cheese.</title>
        <authorList>
            <consortium name="US DOE Joint Genome Institute (JGI-PGF)"/>
            <person name="Walter F."/>
            <person name="Albersmeier A."/>
            <person name="Kalinowski J."/>
            <person name="Ruckert C."/>
        </authorList>
    </citation>
    <scope>NUCLEOTIDE SEQUENCE</scope>
    <source>
        <strain evidence="1">CGMCC 4.5737</strain>
    </source>
</reference>
<accession>A0A8J3FUW9</accession>